<evidence type="ECO:0000313" key="9">
    <source>
        <dbReference type="Proteomes" id="UP000287502"/>
    </source>
</evidence>
<dbReference type="EMBL" id="CP035108">
    <property type="protein sequence ID" value="QAR32662.1"/>
    <property type="molecule type" value="Genomic_DNA"/>
</dbReference>
<feature type="transmembrane region" description="Helical" evidence="6">
    <location>
        <begin position="73"/>
        <end position="97"/>
    </location>
</feature>
<name>A0A3R5XWY0_9BACT</name>
<dbReference type="RefSeq" id="WP_128465949.1">
    <property type="nucleotide sequence ID" value="NZ_CP035108.1"/>
</dbReference>
<dbReference type="Proteomes" id="UP000287502">
    <property type="component" value="Chromosome"/>
</dbReference>
<accession>A0A3R5XWY0</accession>
<feature type="transmembrane region" description="Helical" evidence="6">
    <location>
        <begin position="136"/>
        <end position="154"/>
    </location>
</feature>
<dbReference type="GO" id="GO:0005886">
    <property type="term" value="C:plasma membrane"/>
    <property type="evidence" value="ECO:0007669"/>
    <property type="project" value="UniProtKB-SubCell"/>
</dbReference>
<keyword evidence="2" id="KW-1003">Cell membrane</keyword>
<keyword evidence="3 6" id="KW-0812">Transmembrane</keyword>
<dbReference type="InterPro" id="IPR011701">
    <property type="entry name" value="MFS"/>
</dbReference>
<organism evidence="8 9">
    <name type="scientific">Geovibrio thiophilus</name>
    <dbReference type="NCBI Taxonomy" id="139438"/>
    <lineage>
        <taxon>Bacteria</taxon>
        <taxon>Pseudomonadati</taxon>
        <taxon>Deferribacterota</taxon>
        <taxon>Deferribacteres</taxon>
        <taxon>Deferribacterales</taxon>
        <taxon>Geovibrionaceae</taxon>
        <taxon>Geovibrio</taxon>
    </lineage>
</organism>
<keyword evidence="9" id="KW-1185">Reference proteome</keyword>
<evidence type="ECO:0000313" key="8">
    <source>
        <dbReference type="EMBL" id="QAR32662.1"/>
    </source>
</evidence>
<feature type="transmembrane region" description="Helical" evidence="6">
    <location>
        <begin position="160"/>
        <end position="179"/>
    </location>
</feature>
<protein>
    <submittedName>
        <fullName evidence="8">MFS transporter</fullName>
    </submittedName>
</protein>
<evidence type="ECO:0000256" key="4">
    <source>
        <dbReference type="ARBA" id="ARBA00022989"/>
    </source>
</evidence>
<dbReference type="Pfam" id="PF07690">
    <property type="entry name" value="MFS_1"/>
    <property type="match status" value="1"/>
</dbReference>
<dbReference type="PROSITE" id="PS50850">
    <property type="entry name" value="MFS"/>
    <property type="match status" value="1"/>
</dbReference>
<sequence length="382" mass="40927">MLNNRYFILLIVFAAGVAAPLNQFKVPPMMQQLVEHFDMSLAVSGWLMSLFALVGMLFALPSGHIIGRIGMKASGTIALTALLTGSVMGGMSTSLLMLISSRIIEGIGLCLISVTGPAAISAWFPPERRGAAMGVWATWVPIGTITMFIAAPALGVWQSAWIFTSVYTLAALAAFLLFFRMPDGFKMKYKTDGNISGSLYSNKSIWLLAAVFMIYNIVIVSVKTYAPIFLEQEHGLSLLKASMLTALIMLFSLASAPLCGWLSDLLKSRKIILIAGLIIVCFVMFFLFGAGSAAFPFLLILLGITGGVVPTATFSSVSEIMKEPHLTGKGMSAIALGQNAGMFCGPVLFSFLAGHYSWQTAGLMMVPLLLCALMASFAINVR</sequence>
<evidence type="ECO:0000256" key="5">
    <source>
        <dbReference type="ARBA" id="ARBA00023136"/>
    </source>
</evidence>
<evidence type="ECO:0000256" key="1">
    <source>
        <dbReference type="ARBA" id="ARBA00004651"/>
    </source>
</evidence>
<gene>
    <name evidence="8" type="ORF">EP073_04330</name>
</gene>
<feature type="transmembrane region" description="Helical" evidence="6">
    <location>
        <begin position="103"/>
        <end position="124"/>
    </location>
</feature>
<evidence type="ECO:0000256" key="6">
    <source>
        <dbReference type="SAM" id="Phobius"/>
    </source>
</evidence>
<proteinExistence type="predicted"/>
<reference evidence="8 9" key="1">
    <citation type="submission" date="2019-01" db="EMBL/GenBank/DDBJ databases">
        <title>Geovibrio thiophilus DSM 11263, complete genome.</title>
        <authorList>
            <person name="Spring S."/>
            <person name="Bunk B."/>
            <person name="Sproer C."/>
        </authorList>
    </citation>
    <scope>NUCLEOTIDE SEQUENCE [LARGE SCALE GENOMIC DNA]</scope>
    <source>
        <strain evidence="8 9">DSM 11263</strain>
    </source>
</reference>
<evidence type="ECO:0000256" key="2">
    <source>
        <dbReference type="ARBA" id="ARBA00022475"/>
    </source>
</evidence>
<dbReference type="PANTHER" id="PTHR43124">
    <property type="entry name" value="PURINE EFFLUX PUMP PBUE"/>
    <property type="match status" value="1"/>
</dbReference>
<feature type="transmembrane region" description="Helical" evidence="6">
    <location>
        <begin position="358"/>
        <end position="379"/>
    </location>
</feature>
<dbReference type="InterPro" id="IPR020846">
    <property type="entry name" value="MFS_dom"/>
</dbReference>
<feature type="domain" description="Major facilitator superfamily (MFS) profile" evidence="7">
    <location>
        <begin position="8"/>
        <end position="382"/>
    </location>
</feature>
<dbReference type="PANTHER" id="PTHR43124:SF3">
    <property type="entry name" value="CHLORAMPHENICOL EFFLUX PUMP RV0191"/>
    <property type="match status" value="1"/>
</dbReference>
<keyword evidence="5 6" id="KW-0472">Membrane</keyword>
<feature type="transmembrane region" description="Helical" evidence="6">
    <location>
        <begin position="297"/>
        <end position="318"/>
    </location>
</feature>
<dbReference type="Gene3D" id="1.20.1250.20">
    <property type="entry name" value="MFS general substrate transporter like domains"/>
    <property type="match status" value="2"/>
</dbReference>
<keyword evidence="4 6" id="KW-1133">Transmembrane helix</keyword>
<feature type="transmembrane region" description="Helical" evidence="6">
    <location>
        <begin position="205"/>
        <end position="226"/>
    </location>
</feature>
<feature type="transmembrane region" description="Helical" evidence="6">
    <location>
        <begin position="238"/>
        <end position="259"/>
    </location>
</feature>
<feature type="transmembrane region" description="Helical" evidence="6">
    <location>
        <begin position="330"/>
        <end position="352"/>
    </location>
</feature>
<comment type="subcellular location">
    <subcellularLocation>
        <location evidence="1">Cell membrane</location>
        <topology evidence="1">Multi-pass membrane protein</topology>
    </subcellularLocation>
</comment>
<dbReference type="AlphaFoldDB" id="A0A3R5XWY0"/>
<dbReference type="KEGG" id="gtl:EP073_04330"/>
<dbReference type="OrthoDB" id="3170675at2"/>
<evidence type="ECO:0000256" key="3">
    <source>
        <dbReference type="ARBA" id="ARBA00022692"/>
    </source>
</evidence>
<feature type="transmembrane region" description="Helical" evidence="6">
    <location>
        <begin position="271"/>
        <end position="291"/>
    </location>
</feature>
<dbReference type="InterPro" id="IPR036259">
    <property type="entry name" value="MFS_trans_sf"/>
</dbReference>
<dbReference type="InterPro" id="IPR050189">
    <property type="entry name" value="MFS_Efflux_Transporters"/>
</dbReference>
<dbReference type="GO" id="GO:0022857">
    <property type="term" value="F:transmembrane transporter activity"/>
    <property type="evidence" value="ECO:0007669"/>
    <property type="project" value="InterPro"/>
</dbReference>
<evidence type="ECO:0000259" key="7">
    <source>
        <dbReference type="PROSITE" id="PS50850"/>
    </source>
</evidence>
<feature type="transmembrane region" description="Helical" evidence="6">
    <location>
        <begin position="39"/>
        <end position="61"/>
    </location>
</feature>
<dbReference type="SUPFAM" id="SSF103473">
    <property type="entry name" value="MFS general substrate transporter"/>
    <property type="match status" value="1"/>
</dbReference>